<keyword evidence="4" id="KW-0520">NAD</keyword>
<organism evidence="5 6">
    <name type="scientific">Rhodococcus opacus</name>
    <name type="common">Nocardia opaca</name>
    <dbReference type="NCBI Taxonomy" id="37919"/>
    <lineage>
        <taxon>Bacteria</taxon>
        <taxon>Bacillati</taxon>
        <taxon>Actinomycetota</taxon>
        <taxon>Actinomycetes</taxon>
        <taxon>Mycobacteriales</taxon>
        <taxon>Nocardiaceae</taxon>
        <taxon>Rhodococcus</taxon>
    </lineage>
</organism>
<protein>
    <submittedName>
        <fullName evidence="5">4-hydroxythreonine-4-phosphate dehydrogenase</fullName>
    </submittedName>
</protein>
<evidence type="ECO:0000256" key="4">
    <source>
        <dbReference type="ARBA" id="ARBA00023027"/>
    </source>
</evidence>
<dbReference type="PATRIC" id="fig|37919.13.peg.7348"/>
<dbReference type="PANTHER" id="PTHR30004">
    <property type="entry name" value="4-HYDROXYTHREONINE-4-PHOSPHATE DEHYDROGENASE"/>
    <property type="match status" value="1"/>
</dbReference>
<evidence type="ECO:0000313" key="5">
    <source>
        <dbReference type="EMBL" id="ANS31596.1"/>
    </source>
</evidence>
<dbReference type="Proteomes" id="UP000186108">
    <property type="component" value="Chromosome"/>
</dbReference>
<evidence type="ECO:0000256" key="3">
    <source>
        <dbReference type="ARBA" id="ARBA00023002"/>
    </source>
</evidence>
<keyword evidence="3" id="KW-0560">Oxidoreductase</keyword>
<name>A0A1B1KG61_RHOOP</name>
<proteinExistence type="inferred from homology"/>
<keyword evidence="2" id="KW-0479">Metal-binding</keyword>
<reference evidence="5 6" key="1">
    <citation type="submission" date="2014-07" db="EMBL/GenBank/DDBJ databases">
        <authorList>
            <person name="Zhang J.E."/>
            <person name="Yang H."/>
            <person name="Guo J."/>
            <person name="Deng Z."/>
            <person name="Luo H."/>
            <person name="Luo M."/>
            <person name="Zhao B."/>
        </authorList>
    </citation>
    <scope>NUCLEOTIDE SEQUENCE [LARGE SCALE GENOMIC DNA]</scope>
    <source>
        <strain evidence="5 6">1CP</strain>
    </source>
</reference>
<comment type="similarity">
    <text evidence="1">Belongs to the PdxA family. PdxA2 subfamily.</text>
</comment>
<dbReference type="GO" id="GO:0046872">
    <property type="term" value="F:metal ion binding"/>
    <property type="evidence" value="ECO:0007669"/>
    <property type="project" value="UniProtKB-KW"/>
</dbReference>
<dbReference type="GO" id="GO:0016491">
    <property type="term" value="F:oxidoreductase activity"/>
    <property type="evidence" value="ECO:0007669"/>
    <property type="project" value="UniProtKB-KW"/>
</dbReference>
<dbReference type="GO" id="GO:0051287">
    <property type="term" value="F:NAD binding"/>
    <property type="evidence" value="ECO:0007669"/>
    <property type="project" value="InterPro"/>
</dbReference>
<dbReference type="RefSeq" id="WP_065492696.1">
    <property type="nucleotide sequence ID" value="NZ_CP009111.1"/>
</dbReference>
<dbReference type="PANTHER" id="PTHR30004:SF6">
    <property type="entry name" value="D-THREONATE 4-PHOSPHATE DEHYDROGENASE"/>
    <property type="match status" value="1"/>
</dbReference>
<evidence type="ECO:0000313" key="6">
    <source>
        <dbReference type="Proteomes" id="UP000186108"/>
    </source>
</evidence>
<evidence type="ECO:0000256" key="2">
    <source>
        <dbReference type="ARBA" id="ARBA00022723"/>
    </source>
</evidence>
<dbReference type="Pfam" id="PF04166">
    <property type="entry name" value="PdxA"/>
    <property type="match status" value="1"/>
</dbReference>
<accession>A0A1B1KG61</accession>
<dbReference type="EMBL" id="CP009111">
    <property type="protein sequence ID" value="ANS31596.1"/>
    <property type="molecule type" value="Genomic_DNA"/>
</dbReference>
<sequence>MSGSPPRVLLTIGDPNGIGPELAVKAVMAAQEHPAFNPVLVGDRCVVEPLARWAGMTVRETADGLATPMTDVVDLLPVHSLPAGAFAPGRVTAEAGKATVAYLERAVRCLQGGGACGIVACPHSETAVNAAGISFDGYPSLLAELVGARPDQVFLMLIGAGLRIVHATLHESLRDALRRLTPELVHGAAHAAVETLQAQGIPSPRIGVFGINPHAGEGGLFGDEDLRVTAPAVERLRAAGIDASGPVGADLMLADPGFDAFVAMYHDQGHIPVKLLAGRSAAAMTIGAGVRFSSVGHGAGFDIAGKGTADPDAVVGALRLVGAAETHMSAPGTFGATS</sequence>
<dbReference type="Gene3D" id="3.40.718.10">
    <property type="entry name" value="Isopropylmalate Dehydrogenase"/>
    <property type="match status" value="1"/>
</dbReference>
<dbReference type="InterPro" id="IPR005255">
    <property type="entry name" value="PdxA_fam"/>
</dbReference>
<dbReference type="SUPFAM" id="SSF53659">
    <property type="entry name" value="Isocitrate/Isopropylmalate dehydrogenase-like"/>
    <property type="match status" value="1"/>
</dbReference>
<gene>
    <name evidence="5" type="ORF">R1CP_34940</name>
</gene>
<dbReference type="AlphaFoldDB" id="A0A1B1KG61"/>
<evidence type="ECO:0000256" key="1">
    <source>
        <dbReference type="ARBA" id="ARBA00009464"/>
    </source>
</evidence>